<name>A0AAV6UGG4_9ARAC</name>
<evidence type="ECO:0000313" key="1">
    <source>
        <dbReference type="EMBL" id="KAG8182918.1"/>
    </source>
</evidence>
<dbReference type="AlphaFoldDB" id="A0AAV6UGG4"/>
<dbReference type="EMBL" id="JAFNEN010000441">
    <property type="protein sequence ID" value="KAG8182918.1"/>
    <property type="molecule type" value="Genomic_DNA"/>
</dbReference>
<proteinExistence type="predicted"/>
<gene>
    <name evidence="1" type="ORF">JTE90_028740</name>
</gene>
<organism evidence="1 2">
    <name type="scientific">Oedothorax gibbosus</name>
    <dbReference type="NCBI Taxonomy" id="931172"/>
    <lineage>
        <taxon>Eukaryota</taxon>
        <taxon>Metazoa</taxon>
        <taxon>Ecdysozoa</taxon>
        <taxon>Arthropoda</taxon>
        <taxon>Chelicerata</taxon>
        <taxon>Arachnida</taxon>
        <taxon>Araneae</taxon>
        <taxon>Araneomorphae</taxon>
        <taxon>Entelegynae</taxon>
        <taxon>Araneoidea</taxon>
        <taxon>Linyphiidae</taxon>
        <taxon>Erigoninae</taxon>
        <taxon>Oedothorax</taxon>
    </lineage>
</organism>
<reference evidence="1 2" key="1">
    <citation type="journal article" date="2022" name="Nat. Ecol. Evol.">
        <title>A masculinizing supergene underlies an exaggerated male reproductive morph in a spider.</title>
        <authorList>
            <person name="Hendrickx F."/>
            <person name="De Corte Z."/>
            <person name="Sonet G."/>
            <person name="Van Belleghem S.M."/>
            <person name="Kostlbacher S."/>
            <person name="Vangestel C."/>
        </authorList>
    </citation>
    <scope>NUCLEOTIDE SEQUENCE [LARGE SCALE GENOMIC DNA]</scope>
    <source>
        <strain evidence="1">W744_W776</strain>
    </source>
</reference>
<sequence length="414" mass="46328">MTEIYNQRYTPIVQLCQNSTAVESATTAQIATYGNLSRQFRQNLGEAVFPIAEFTHGEQNVQARVQINTALATRMLDMLTAMVVKRNARLGGGVPQQGQGCAHYDSYVDYLIDGDLPAMLPTNRRNMTGTGIKDGTVEEEVPRDGQAVKNGRLLLTTALLEYVRRNAAEPQGIRDRTEPDIMLALREYDANLNEGTGRSQQAANMDIIFNFFLFCRAANIWRVNDQQGNWRRLKRLNIMLYALGQKMQGQQKVTDLITRTGGGIEGLINIFNTTSSIYKPPFCLSAHRIYDMVAVFGGIKFNSVPRSFIKCGVSLRYIIHMRLKSATAMELVTTYWTLINAINETLPVAEQNDINEAEHLFHQLLLQKNSAYSNTTNKIGNVFGITLVPDSREQVTANQRTLNEFFAIAGLAAE</sequence>
<dbReference type="Proteomes" id="UP000827092">
    <property type="component" value="Unassembled WGS sequence"/>
</dbReference>
<evidence type="ECO:0008006" key="3">
    <source>
        <dbReference type="Google" id="ProtNLM"/>
    </source>
</evidence>
<evidence type="ECO:0000313" key="2">
    <source>
        <dbReference type="Proteomes" id="UP000827092"/>
    </source>
</evidence>
<accession>A0AAV6UGG4</accession>
<protein>
    <recommendedName>
        <fullName evidence="3">Nucleocapsid protein</fullName>
    </recommendedName>
</protein>
<comment type="caution">
    <text evidence="1">The sequence shown here is derived from an EMBL/GenBank/DDBJ whole genome shotgun (WGS) entry which is preliminary data.</text>
</comment>
<keyword evidence="2" id="KW-1185">Reference proteome</keyword>